<evidence type="ECO:0000256" key="2">
    <source>
        <dbReference type="ARBA" id="ARBA00004186"/>
    </source>
</evidence>
<dbReference type="EMBL" id="JAEOAQ010000002">
    <property type="protein sequence ID" value="KAG5420433.1"/>
    <property type="molecule type" value="Genomic_DNA"/>
</dbReference>
<accession>A0A8H7ZEN0</accession>
<sequence>MDIDYSTKPNLTELEASVLTEYQNINATLIKLNRGLKNLTNKDDVDGGESIRSVETLRQMETKLSLIYTFFRGAVYTLYADVGEGVADGEDEEEQEEAEAADISGSQGEFQNDDDQDDSRYEGRDDYDKGTNELSSISDT</sequence>
<keyword evidence="5" id="KW-0158">Chromosome</keyword>
<evidence type="ECO:0000313" key="19">
    <source>
        <dbReference type="EMBL" id="KAG5420433.1"/>
    </source>
</evidence>
<evidence type="ECO:0000256" key="17">
    <source>
        <dbReference type="ARBA" id="ARBA00044305"/>
    </source>
</evidence>
<dbReference type="GO" id="GO:0008608">
    <property type="term" value="P:attachment of spindle microtubules to kinetochore"/>
    <property type="evidence" value="ECO:0007669"/>
    <property type="project" value="InterPro"/>
</dbReference>
<evidence type="ECO:0000256" key="10">
    <source>
        <dbReference type="ARBA" id="ARBA00022829"/>
    </source>
</evidence>
<keyword evidence="13" id="KW-0539">Nucleus</keyword>
<keyword evidence="10" id="KW-0159">Chromosome partition</keyword>
<reference evidence="19 20" key="1">
    <citation type="submission" date="2020-12" db="EMBL/GenBank/DDBJ databases">
        <title>Effect of drift, selection, and recombination on the evolution of hybrid genomes in Candida yeast pathogens.</title>
        <authorList>
            <person name="Mixao V."/>
            <person name="Ksiezopolska E."/>
            <person name="Saus E."/>
            <person name="Boekhout T."/>
            <person name="Gacser A."/>
            <person name="Gabaldon T."/>
        </authorList>
    </citation>
    <scope>NUCLEOTIDE SEQUENCE [LARGE SCALE GENOMIC DNA]</scope>
    <source>
        <strain evidence="19 20">BP57</strain>
    </source>
</reference>
<keyword evidence="12" id="KW-0206">Cytoskeleton</keyword>
<dbReference type="GO" id="GO:0042729">
    <property type="term" value="C:DASH complex"/>
    <property type="evidence" value="ECO:0007669"/>
    <property type="project" value="InterPro"/>
</dbReference>
<evidence type="ECO:0000313" key="20">
    <source>
        <dbReference type="Proteomes" id="UP000669133"/>
    </source>
</evidence>
<evidence type="ECO:0000256" key="14">
    <source>
        <dbReference type="ARBA" id="ARBA00023306"/>
    </source>
</evidence>
<evidence type="ECO:0000256" key="9">
    <source>
        <dbReference type="ARBA" id="ARBA00022776"/>
    </source>
</evidence>
<comment type="subcellular location">
    <subcellularLocation>
        <location evidence="3">Chromosome</location>
        <location evidence="3">Centromere</location>
        <location evidence="3">Kinetochore</location>
    </subcellularLocation>
    <subcellularLocation>
        <location evidence="2">Cytoplasm</location>
        <location evidence="2">Cytoskeleton</location>
        <location evidence="2">Spindle</location>
    </subcellularLocation>
    <subcellularLocation>
        <location evidence="1">Nucleus</location>
    </subcellularLocation>
</comment>
<evidence type="ECO:0000256" key="15">
    <source>
        <dbReference type="ARBA" id="ARBA00023328"/>
    </source>
</evidence>
<keyword evidence="9" id="KW-0498">Mitosis</keyword>
<dbReference type="GO" id="GO:0051010">
    <property type="term" value="F:microtubule plus-end binding"/>
    <property type="evidence" value="ECO:0007669"/>
    <property type="project" value="TreeGrafter"/>
</dbReference>
<organism evidence="19 20">
    <name type="scientific">Candida metapsilosis</name>
    <dbReference type="NCBI Taxonomy" id="273372"/>
    <lineage>
        <taxon>Eukaryota</taxon>
        <taxon>Fungi</taxon>
        <taxon>Dikarya</taxon>
        <taxon>Ascomycota</taxon>
        <taxon>Saccharomycotina</taxon>
        <taxon>Pichiomycetes</taxon>
        <taxon>Debaryomycetaceae</taxon>
        <taxon>Candida/Lodderomyces clade</taxon>
        <taxon>Candida</taxon>
    </lineage>
</organism>
<comment type="caution">
    <text evidence="19">The sequence shown here is derived from an EMBL/GenBank/DDBJ whole genome shotgun (WGS) entry which is preliminary data.</text>
</comment>
<keyword evidence="8" id="KW-0493">Microtubule</keyword>
<feature type="compositionally biased region" description="Basic and acidic residues" evidence="18">
    <location>
        <begin position="118"/>
        <end position="131"/>
    </location>
</feature>
<dbReference type="PANTHER" id="PTHR28017">
    <property type="entry name" value="DASH COMPLEX SUBUNIT DAD3"/>
    <property type="match status" value="1"/>
</dbReference>
<dbReference type="Proteomes" id="UP000669133">
    <property type="component" value="Unassembled WGS sequence"/>
</dbReference>
<evidence type="ECO:0000256" key="5">
    <source>
        <dbReference type="ARBA" id="ARBA00022454"/>
    </source>
</evidence>
<evidence type="ECO:0000256" key="1">
    <source>
        <dbReference type="ARBA" id="ARBA00004123"/>
    </source>
</evidence>
<proteinExistence type="inferred from homology"/>
<protein>
    <recommendedName>
        <fullName evidence="16">DASH complex subunit DAD3</fullName>
    </recommendedName>
    <alternativeName>
        <fullName evidence="17">Outer kinetochore protein DAD3</fullName>
    </alternativeName>
</protein>
<dbReference type="InterPro" id="IPR013965">
    <property type="entry name" value="DASH_Dad3"/>
</dbReference>
<dbReference type="GO" id="GO:0051301">
    <property type="term" value="P:cell division"/>
    <property type="evidence" value="ECO:0007669"/>
    <property type="project" value="UniProtKB-KW"/>
</dbReference>
<comment type="similarity">
    <text evidence="4">Belongs to the DASH complex DAD3 family.</text>
</comment>
<evidence type="ECO:0000256" key="13">
    <source>
        <dbReference type="ARBA" id="ARBA00023242"/>
    </source>
</evidence>
<feature type="region of interest" description="Disordered" evidence="18">
    <location>
        <begin position="86"/>
        <end position="140"/>
    </location>
</feature>
<evidence type="ECO:0000256" key="18">
    <source>
        <dbReference type="SAM" id="MobiDB-lite"/>
    </source>
</evidence>
<evidence type="ECO:0000256" key="4">
    <source>
        <dbReference type="ARBA" id="ARBA00006277"/>
    </source>
</evidence>
<dbReference type="GO" id="GO:0072686">
    <property type="term" value="C:mitotic spindle"/>
    <property type="evidence" value="ECO:0007669"/>
    <property type="project" value="InterPro"/>
</dbReference>
<evidence type="ECO:0000256" key="6">
    <source>
        <dbReference type="ARBA" id="ARBA00022490"/>
    </source>
</evidence>
<evidence type="ECO:0000256" key="7">
    <source>
        <dbReference type="ARBA" id="ARBA00022618"/>
    </source>
</evidence>
<gene>
    <name evidence="19" type="ORF">I9W82_002314</name>
</gene>
<name>A0A8H7ZEN0_9ASCO</name>
<keyword evidence="20" id="KW-1185">Reference proteome</keyword>
<dbReference type="GeneID" id="93650943"/>
<dbReference type="RefSeq" id="XP_067549549.1">
    <property type="nucleotide sequence ID" value="XM_067691156.1"/>
</dbReference>
<evidence type="ECO:0000256" key="12">
    <source>
        <dbReference type="ARBA" id="ARBA00023212"/>
    </source>
</evidence>
<feature type="compositionally biased region" description="Acidic residues" evidence="18">
    <location>
        <begin position="87"/>
        <end position="100"/>
    </location>
</feature>
<evidence type="ECO:0000256" key="11">
    <source>
        <dbReference type="ARBA" id="ARBA00022838"/>
    </source>
</evidence>
<keyword evidence="6" id="KW-0963">Cytoplasm</keyword>
<keyword evidence="7" id="KW-0132">Cell division</keyword>
<keyword evidence="15" id="KW-0137">Centromere</keyword>
<keyword evidence="11" id="KW-0995">Kinetochore</keyword>
<keyword evidence="14" id="KW-0131">Cell cycle</keyword>
<dbReference type="OrthoDB" id="2443965at2759"/>
<dbReference type="AlphaFoldDB" id="A0A8H7ZEN0"/>
<dbReference type="PANTHER" id="PTHR28017:SF1">
    <property type="entry name" value="DASH COMPLEX SUBUNIT DAD3"/>
    <property type="match status" value="1"/>
</dbReference>
<evidence type="ECO:0000256" key="16">
    <source>
        <dbReference type="ARBA" id="ARBA00044179"/>
    </source>
</evidence>
<evidence type="ECO:0000256" key="8">
    <source>
        <dbReference type="ARBA" id="ARBA00022701"/>
    </source>
</evidence>
<evidence type="ECO:0000256" key="3">
    <source>
        <dbReference type="ARBA" id="ARBA00004629"/>
    </source>
</evidence>
<dbReference type="GO" id="GO:0005874">
    <property type="term" value="C:microtubule"/>
    <property type="evidence" value="ECO:0007669"/>
    <property type="project" value="UniProtKB-KW"/>
</dbReference>
<dbReference type="Pfam" id="PF08656">
    <property type="entry name" value="DASH_Dad3"/>
    <property type="match status" value="1"/>
</dbReference>